<reference evidence="1" key="1">
    <citation type="submission" date="2021-03" db="EMBL/GenBank/DDBJ databases">
        <title>Evolutionary priming and transition to the ectomycorrhizal habit in an iconic lineage of mushroom-forming fungi: is preadaptation a requirement?</title>
        <authorList>
            <consortium name="DOE Joint Genome Institute"/>
            <person name="Looney B.P."/>
            <person name="Miyauchi S."/>
            <person name="Morin E."/>
            <person name="Drula E."/>
            <person name="Courty P.E."/>
            <person name="Chicoki N."/>
            <person name="Fauchery L."/>
            <person name="Kohler A."/>
            <person name="Kuo A."/>
            <person name="LaButti K."/>
            <person name="Pangilinan J."/>
            <person name="Lipzen A."/>
            <person name="Riley R."/>
            <person name="Andreopoulos W."/>
            <person name="He G."/>
            <person name="Johnson J."/>
            <person name="Barry K.W."/>
            <person name="Grigoriev I.V."/>
            <person name="Nagy L."/>
            <person name="Hibbett D."/>
            <person name="Henrissat B."/>
            <person name="Matheny P.B."/>
            <person name="Labbe J."/>
            <person name="Martin A.F."/>
        </authorList>
    </citation>
    <scope>NUCLEOTIDE SEQUENCE</scope>
    <source>
        <strain evidence="1">BPL698</strain>
    </source>
</reference>
<dbReference type="Proteomes" id="UP001207468">
    <property type="component" value="Unassembled WGS sequence"/>
</dbReference>
<dbReference type="EMBL" id="JAGFNK010000054">
    <property type="protein sequence ID" value="KAI9509843.1"/>
    <property type="molecule type" value="Genomic_DNA"/>
</dbReference>
<proteinExistence type="predicted"/>
<protein>
    <submittedName>
        <fullName evidence="1">Uncharacterized protein</fullName>
    </submittedName>
</protein>
<evidence type="ECO:0000313" key="2">
    <source>
        <dbReference type="Proteomes" id="UP001207468"/>
    </source>
</evidence>
<organism evidence="1 2">
    <name type="scientific">Russula earlei</name>
    <dbReference type="NCBI Taxonomy" id="71964"/>
    <lineage>
        <taxon>Eukaryota</taxon>
        <taxon>Fungi</taxon>
        <taxon>Dikarya</taxon>
        <taxon>Basidiomycota</taxon>
        <taxon>Agaricomycotina</taxon>
        <taxon>Agaricomycetes</taxon>
        <taxon>Russulales</taxon>
        <taxon>Russulaceae</taxon>
        <taxon>Russula</taxon>
    </lineage>
</organism>
<evidence type="ECO:0000313" key="1">
    <source>
        <dbReference type="EMBL" id="KAI9509843.1"/>
    </source>
</evidence>
<name>A0ACC0UE45_9AGAM</name>
<accession>A0ACC0UE45</accession>
<comment type="caution">
    <text evidence="1">The sequence shown here is derived from an EMBL/GenBank/DDBJ whole genome shotgun (WGS) entry which is preliminary data.</text>
</comment>
<sequence length="184" mass="20612">MTTKPRISDMIQSEKNRPAHSVDDLRDKLGCISLASSPSTQTAAQYSVTRTHHPHCSHGHSSTQVRQDALFELTARSAHYWTRTSSTRSRCSRRRPRCGLHPGVHERGTFTEWQEWRVDGASAAADTDAGAPAYLSAQLSMKAAQIVRLASVLRDVQELAISRGHDGVRVRARVRKRWRPESMT</sequence>
<gene>
    <name evidence="1" type="ORF">F5148DRAFT_1282498</name>
</gene>
<keyword evidence="2" id="KW-1185">Reference proteome</keyword>